<keyword evidence="4" id="KW-1185">Reference proteome</keyword>
<proteinExistence type="predicted"/>
<evidence type="ECO:0000256" key="2">
    <source>
        <dbReference type="SAM" id="SignalP"/>
    </source>
</evidence>
<feature type="non-terminal residue" evidence="3">
    <location>
        <position position="161"/>
    </location>
</feature>
<keyword evidence="2" id="KW-0732">Signal</keyword>
<feature type="compositionally biased region" description="Polar residues" evidence="1">
    <location>
        <begin position="45"/>
        <end position="60"/>
    </location>
</feature>
<organism evidence="3 4">
    <name type="scientific">Mesorhabditis spiculigera</name>
    <dbReference type="NCBI Taxonomy" id="96644"/>
    <lineage>
        <taxon>Eukaryota</taxon>
        <taxon>Metazoa</taxon>
        <taxon>Ecdysozoa</taxon>
        <taxon>Nematoda</taxon>
        <taxon>Chromadorea</taxon>
        <taxon>Rhabditida</taxon>
        <taxon>Rhabditina</taxon>
        <taxon>Rhabditomorpha</taxon>
        <taxon>Rhabditoidea</taxon>
        <taxon>Rhabditidae</taxon>
        <taxon>Mesorhabditinae</taxon>
        <taxon>Mesorhabditis</taxon>
    </lineage>
</organism>
<evidence type="ECO:0000313" key="3">
    <source>
        <dbReference type="EMBL" id="CAJ0573299.1"/>
    </source>
</evidence>
<evidence type="ECO:0000256" key="1">
    <source>
        <dbReference type="SAM" id="MobiDB-lite"/>
    </source>
</evidence>
<feature type="region of interest" description="Disordered" evidence="1">
    <location>
        <begin position="26"/>
        <end position="85"/>
    </location>
</feature>
<name>A0AA36G570_9BILA</name>
<dbReference type="Proteomes" id="UP001177023">
    <property type="component" value="Unassembled WGS sequence"/>
</dbReference>
<comment type="caution">
    <text evidence="3">The sequence shown here is derived from an EMBL/GenBank/DDBJ whole genome shotgun (WGS) entry which is preliminary data.</text>
</comment>
<dbReference type="EMBL" id="CATQJA010002617">
    <property type="protein sequence ID" value="CAJ0573299.1"/>
    <property type="molecule type" value="Genomic_DNA"/>
</dbReference>
<evidence type="ECO:0000313" key="4">
    <source>
        <dbReference type="Proteomes" id="UP001177023"/>
    </source>
</evidence>
<feature type="chain" id="PRO_5041247368" evidence="2">
    <location>
        <begin position="19"/>
        <end position="161"/>
    </location>
</feature>
<sequence>MFTSLIAGILVQVSFALAVVVGCAPTKSPKERTKTKSPSPPASHVPSTAPSTLGASTATSLHERRHWKPDQNELLPPKTPVHQHPAGAAPLEVTLPEEANVYMGCADLGPAAMKRIHRRLELLSSEMEMQMDTAPPTQGEKRVKILDRCEVWTTKNAGISS</sequence>
<reference evidence="3" key="1">
    <citation type="submission" date="2023-06" db="EMBL/GenBank/DDBJ databases">
        <authorList>
            <person name="Delattre M."/>
        </authorList>
    </citation>
    <scope>NUCLEOTIDE SEQUENCE</scope>
    <source>
        <strain evidence="3">AF72</strain>
    </source>
</reference>
<dbReference type="AlphaFoldDB" id="A0AA36G570"/>
<protein>
    <submittedName>
        <fullName evidence="3">Uncharacterized protein</fullName>
    </submittedName>
</protein>
<accession>A0AA36G570</accession>
<gene>
    <name evidence="3" type="ORF">MSPICULIGERA_LOCUS11661</name>
</gene>
<feature type="signal peptide" evidence="2">
    <location>
        <begin position="1"/>
        <end position="18"/>
    </location>
</feature>